<evidence type="ECO:0000256" key="10">
    <source>
        <dbReference type="SAM" id="Coils"/>
    </source>
</evidence>
<dbReference type="FunFam" id="3.90.1290.10:FF:000001">
    <property type="entry name" value="Plectin a"/>
    <property type="match status" value="20"/>
</dbReference>
<feature type="coiled-coil region" evidence="10">
    <location>
        <begin position="1154"/>
        <end position="1342"/>
    </location>
</feature>
<keyword evidence="5" id="KW-0597">Phosphoprotein</keyword>
<dbReference type="GO" id="GO:0043588">
    <property type="term" value="P:skin development"/>
    <property type="evidence" value="ECO:0007669"/>
    <property type="project" value="TreeGrafter"/>
</dbReference>
<evidence type="ECO:0000259" key="12">
    <source>
        <dbReference type="Pfam" id="PF17902"/>
    </source>
</evidence>
<dbReference type="InterPro" id="IPR041615">
    <property type="entry name" value="Desmoplakin_SH3"/>
</dbReference>
<accession>A0A3B5QEF3</accession>
<dbReference type="Ensembl" id="ENSXMAT00000024819.1">
    <property type="protein sequence ID" value="ENSXMAP00000028594.1"/>
    <property type="gene ID" value="ENSXMAG00000028548.1"/>
</dbReference>
<evidence type="ECO:0000256" key="11">
    <source>
        <dbReference type="SAM" id="MobiDB-lite"/>
    </source>
</evidence>
<dbReference type="InterPro" id="IPR041573">
    <property type="entry name" value="Desmoplakin_Spectrin-like"/>
</dbReference>
<dbReference type="FunFam" id="3.90.1290.10:FF:000002">
    <property type="entry name" value="Plectin a"/>
    <property type="match status" value="1"/>
</dbReference>
<feature type="coiled-coil region" evidence="10">
    <location>
        <begin position="316"/>
        <end position="343"/>
    </location>
</feature>
<sequence length="6851" mass="755834">MSLYGSNQALNSGRRASSKSNLAGGMTYHYARSDVAHGGGNGVEPIVEGFNRSATFSRATTSKGSRMMSNTMGSATMGGMSGFMPNPSRAVQLQTLCKEYLQKADYAIQAGSGDAEEYMVMAKDAIERLKAFAMEMNQMGQPTDNVVRSVEHYQDQLRGVHMAISGTSMRRRSTRKSSGGWEEAGRSFHDAIAWIRQQKRLIETTALADDPPSIEQQLIHHQRFHGSLQGSPEMIRAREDLKKSRDKASQHALEQEWENLQKMSNLWTEQLQELIQILHQITNEIIWVNGKEEDELMFDWGDKNVEQYIPKKQESYSKLMSALEVKEKELHKLKAKVKTLLNNNHPGSDKIEAYMDTLQTQWSWLLQITKCIDTHLKENAAYSQFFREANDTYKNLQKEHETIRKKFTCDRNTPLEDLQELLKGLEMERNNIMDNKRQVKHLTAKSKSIVRLKPRNPEERNSSGIIVKALTDFREDQKAILKDNEAILKDNSQRSKWLVTGPGGIDMLVPSVCLIVPPPNPLSISLANKNEQYFDSIMSIWNQLYINVKSLISWHYCLREINYINSLTISMLSEMRPEEYRQIMKKLETFYEEFKISSHGSEMFVDEDKKTIENQVTVAQAHYDKLVVELPTYTGHQEQIEVQQIPEQQVQPQLIIIQQQPQHQLLLLQQQEQQRQQQVLLLQQQQEKQQQLLLLQQQQQEKQQQLLLQQQQQEKQQQLLLQQQEQEKQQQLLLQQQQAAAEEEARRLEEERRQAELKRQAKKEVAEKEHVIKKDVVKVTKTEQRRKVSSSSSTFVSASRLLSELHGLRLRMDTAEGSLSQYVHICFGDEGAKDCGLKITQLESIQDDVSSMREEYTHLRERILKEMETTNDLDKAQFLRNEVAVMSQKLGNLESSSSAYVLRLRALRDMLESVARAEDIVKVHEARLTEKETTSLSPAEVGEYIEALKNMKAELMQKQDVLTSMESELSKASHWNSQMGGSFHRCDLMLSKFTEQVGLLSDRWRRIQKQIDTRLQDLQLYLPQLQQYKQVYTSITEWIEATRRKQDALQATKIENVQAVKDHITNQKVLNTEIKAKRETLDSVLQNIHTCVNTIKDYETDLASYTSGLETLLNVPIKRTMLQSPSMDLNKEAIHLQTRYTELLILSGDYYKFLGQLEKNMEELKMRNTQINMLGDQLHSLREEMEARNAKNKSLEEAVAQFKLQLSQSQEQLLSVEEIKQKTVIQCSATKDSLDSTQGELATLKSEVQRLEYKLDDERRKAKLTEEGYDRQKNEWESVLNQRQKELDTVCRSKKDMEDSLANKEHEIEQLRQKLANESTRLMDLQKEMSKTQTSLQSLQSKYSEIVSEKDSLSLKLQRFEFDKEQMLRLQEEVNHMKHSHELELRNKQRLQDDIERGKRDLNFWKDQCDSKQSLIRQYDTDKDILERDKKSLKSEIERLMKEHRELEEKNKSRLSVLQKQLQDGTIVRQTMETELKQTREPPIPDASSVVFDGVRKTVTAKQLLDSGVLDKPTYNQLLKGHKTVPEVSAEKKVPLKGTGPIAGVIIESPKGPGSSNKPICKLTFSEAKKENLLPPDSIDLLLDAQAATGHIIDPRTNQKLTVKEAYNQGVIDDEDKERLLAAEAAAVGYAGPGKNKPLSVFQAMKQGVIDKNTALRLLQAQESVGGILDPILSVFLPRDIATERNLIDESMCNALNQRPELYLDPETEEGVTYMAMKRRCKIEPHTGLCLLPIPEKVDPSNLVFDGVRKPVTAKHLFDCHVLDKPTFKALENGKKTVPEVSEDKTVNLKGTGPIAGVIVSGQRKMSLTEAKKQMLLSDECADLLLEAQAATGHIIDPKANKKLTVEEAYSKGVVDINDLDRLLASEAAAIGYKDPNKPKPISVFQAMTKGLIDEKTGIRLLQAQESVGGILDPNFSVFLPRDTAIKRNLLDKNLCQALNQKPGYYVDPETEQQVSYQALKNICKIEPHTGLLLLPIPEKLDPSKLIFDGVRKPVTAKQLFDCGVLDKPTLNKLMKGDKTVPEVSVDKRISLKGKGSIAGVTIGSLGKMHVSGAKKRMLMSPESADFILEAQAATGHIIDPMTNQKLTVEEACARGVVDRSDQDKLLAAEAAAVGFKDPHTGKSLSVFEAMKKSLIDKKTGVRLLQAQESAGGILDPNLSVFLPKDTAIKRNLLDEELCHDLNQNPKHYLDPDTEWDATYSDLKTKCKTDPQTNLLLLPLTERKDPSKLMFDGVRKPVSARQLLECGVLDKPTFNKLIKGEKTVPEVSLDKKISLKGTGSIAGVKVGSSEKISISEAKKQMLMTPESADLLLEAQAATGHIIDPMTNQKLTVEEACARGVVDRSDQDKLLAAEAAAVGYKDPYTGKSLSVFEAMEKAIIDRKTGVRLLQAQESAGGILDPNLSVFLPKDTAKMRNLLDEELCRALNLNPKHYIDPDIERDATYNDLKTKCKTEPQTGLLLLPLTERKDPSKLMFDGVRKPVSARQLLECNVLEKPTFNKLIKGEKTVPEVSLDKKISLKGIGSIAGVMVGSSEKMSISEAKKRMLISPESADLLLEAQAATGHIIDPMTNQKLTVEEACARGVVDRSDQDKLLAAEAAAVGYKDPYTGKSLSVFEAMEKAIIDRKTGVRLLQAQESAGGILDPNLSVFLPKDTAKMRNLLDEELCRALNLNPKHYIDPDTERDATYNDLKTKCKTEPQTGLLLLPLTERKDPSKLMFDGVRKPVSAQQLLECGVLDKPTFNKLIKGEKTVPEVSVDKKISLKGTGPISGVKVGSSEKMSISEAKKRMLLPPESADLLLEAQAATGHIIDPMTNQKLTVEEACARGVVDRNDKDKLLAAEAAAVGYKDPHTGKSLSVFEAMKKALIDKKTGVRLLQAQESAGGILDPNLSVFLPKDTAKMRNLLDEELCRALNLNPKHYIDPDTERDATYNDLKTKCKTEPQTGLLLLPLTERKDPSKLMFDGVRKPVSAQQLLECGVLDKPTFHKLIKGEKTVPEVSVDKKISLKGTGPIAGVKVGSSEKMSISEAKKRMLLPPESADLLLEAQAATGHIIDPMTNQKLTVEEACARGVVDRNDKDKLLAAEAAAVGYKDPHTGKSLSVFEAMKKALIDKKTGVRLLQAQESAGGILDPNLSVFLPKDTAKMRNLLDEELCRALNLNPKHYIDPDTERDATYNDLKTKCKTEPQTGLLLLPLTERKDPSKLMFDGVRKPVSAQQLLECGVLDKPTFNKLIKGEKTVPEVSVDKKISLKGTGPIAGVKVGSSEKMSISEAKKRMLLPPESADLLLEAQAATGHIIDPMTNQKLTVEEACARGVVDRNDKDKLLAAEAAAVGYKDPHTGKSLSVFEAMKKALIDKKTGVRLLQAQESAGGILDPNLSVFLPKDTAKMRNLLDEELCRALNLNPKHYIDPDTERDATYNDLKTKCKTEPQTGLLLLPLTKRKDPSKLMFDGVRKPVSAQQLLECGVLDKPTFNKLIKGEKTVPEVSVDKKISLKGTGPIAGVKVGSSEKMSISEAKKRMLLPPESADLLLEAQAATGHIIDPMTNQKLTVEEACARGVVDRNDKDKLLAAEAAAVGYKDPHTGKSLSVFEAMKKALIDKKTGVRLLQAQESAGGILDPNLSVFLPKDTAKMRNLLDEELCRALNLNPKHYIDPDTERDTTYTDLKTKCKTEPQTGLLLLPLTERKDPSKLMFDGVRKPVSAQQLLECGVLDKPTFNKLIKGEKTVPEVSVDKKISLKGTGPIAGVKVGSSEKMSISEAKKRMLLPPESADLLLEAQAATGHIIDPMTNQILTVEEACARGAVDRSDKDKLLAAEAAAVGYKDPHTGKSLSVFEAMKKALIDKKTGVRLLQAQESAGGILDPNLSVFLPKDTAKMRNLLDEELCRALNLNPKHYIDPDTERDATYNDLKTKCKTEPQTGLLLLPLTERKDPSKLMFDGVRKPVSAQQLLECGVLDKPTFNKLIKGEKTVPEVSVDKKISLKGTGPIAGVMVGSSEKMSLSEAKKRMLLPPESADLLLEAQAATGHIIDPMTNQKLTVEEACARGVVDTSDKDKLLAAEAAAVGYKDPHTGKSLSVFEAMKKALIDKKTGVRLLQAQESAGGILDPNLSVFLPKDTAKMRNLLDEELCRALNLNPKHYIDPDTERDATYNDLKTKCKTEPQTGLLLLPLTKRKDPSKLMFDGVRKPVSAQQLLECGVLDKPTFNKLIKGEKTVPEVSVDKKISLKGTGPIAGVKVGSSEKMSISEAKKRMLLPPESADLLLEAQAATGHIIDPMTNQKLTVEEACARGVVDRNDKDKLLAAEAAAVGYKDPHTGKSLSVFEAMKKALIDKKTGVRLLQAQESAGGILDPNLSVFLPKDTAKMRNLLDEELCRALNLNPKHYIDPDTERDTTYTDLKTKCKTEPQTGLLLLPLTERKDPSKLMFDGVRKPVSAQQLLECGVLDKPTFNKLIKGEKTVPEVSVDKKISLKGTGPIAGVKVGSSEKMSISEAKKRMLLPPESADLLLEAQAATGHIIDPMTNQILTVEEACARGAVDRSDKDKLLAAEAAAVGYKDPHTGKSLSVFEAMKKALIDKKTGVRLLQAQESAGGILDPNLSVFLPKDTAKMRNLLDEELCRALNLNPKHYIDPDTERDATYNDLKTKCKTEPQTGLLLLPLTERKDPSKLMFDGVRKPVSAQQLLECGVLDKPTFNKLIKGEKTVPEVSVDKKISLKGTGPIAGVMVGSSEKMSLSEAKKRMLLPPESADLLLEAQAATGHIIDPMTNQKLTVEEACARGVVDTSDKDKLLAAEAAAVGYKDPHTGKSLSVFEAMKKALIDKKTGVRLLQAQESAGGILDPNLSVFLPKETAKTRNLLDEELCHALNLNPKQYIDPDTERDATYSDLKTKCKTEPQTNLLLLPLTESKDPSKLMFDGVRKPVSAQQLLECGVLDKPTFNKLIKGEKTVAEVSVDKKISLKGTGPIAGVKVGSSEKMSISEAKKRMLLPPESADLLLEAQAATGHIIDPITNQKLTVEEACARGVVDRSIRDKLLAAESASVGFKDPHTGKSLSVFEAMKKALIDKKTGLRLLQAQESAGGILDPNLSVFLSKETAVKCSLLDQDLVHALTQNPQCYIDPDTEHSVSYGALKKKCLIEPRTGLVLISLAEKKDPSKLLFDGIRKPVSAQQLLECGVLDKPTFEKLIKGEKTVPEVSVDKKVFLKGTGSIAGVTVRCFGKMSISDAKKKMLMPPKSANFLLEAQAATGHITDIKSNRRLTVEEACARGVVERSDRDKLLAAEAAAVGYKDPHTGQSLSVCEAIKKGLTDKETGVRLLQAQESAGGILDPNLSIFLPRETALKRNLLDEDLVHALKQNPECYIDPETECGASYGSLKKKCTIESQTGLMLLPFAEKKDPTKLLFDGLRKPVSAQQLLECGVLDKPTFEKLIKGEKTVSEVSVDKKLFLKGTESIAGVTVGSLGKMSISEAKKKMLMPPESADLLLEAQAATGHIIDPITNQKLTVEEACSRGVVDRSIRDKLLAAESAAVGFKDPHTGKSLSAFEAMKKAIIDKKTGVRLLQAQESAGGILDPNLSIFLPTETALKRNLLDQDLVHALKQNPECYIDPETERGASYGSLKKKSPIEPRTGLMLLSLAEKKDPSKLMFDGLRKPVSAQQLLDCGVLDQTTFNMLIKGEKTIPEVSAYKKVNLKGTGSIAGVSSSSQGNISFSEAKKLKIISEDSANLLLEAQAATGHIIDPKTQQKLTVEVACIRGVVDFKDQSRLLAAESAAIGFKDPSSGKLMSLFEAMKKGLIGETTGLHLLQAQDSVGGILDPNLSVFLPKDVALKRNLLDENLIHALKQNPPCYLDPETEHNVSYGALKAKCNTNTHTGLHILPVSGKLDPSKLFFDGIHKTVTAQQLLDCGVLDTQTFDQLMKGKRTVSEVSVDIKMFLKGTGLIAGVAAGPLGKMSFTEAKKQKIISSESANKLLLAQAATGHIIDPRTNKKYTVKEACARELVDKEDETILFSAETAAIGYQDPDTAKFLSAGQAMRKGVINKDTALQLLQAQDSVGGILDPNVSVFLPKDIAMKQGLIDEDLYQALTKSPKCYLDPDTQQPTTYASLKTKCKSDPSTGLLLLPKPKQSTIRGLRHEVSVIDLIDAKLLSKSDVDQLNAGKLTTQDIEDRLRSYLGGSTCIAGVYDEASNKVLSIYQAMKNGLLRPGTTLELLEAQAASGFMIDPVNNLFLTVAEAYNRRLFGPEFKEKLLAAEKAVTGYKMPVTGEIISLFQAIENCLVEKGHGIRLLEAQIASGGIIDPQHSHRIDVNVAYQRGYFNEEMNKILTDESDDTKGFFDPNTQENLTYLELKKHCISDKNTGLILLPIIDKKKQESSKKNTVRKRRVIIVDPETDKEMTVREAYNKGYIDYDTYLELSEQECEWEEITITAPDGSIRLVINDRSTGRQYDITDLLEKRVIDQSVVEQYRSQAITITQFADIISNQATHKSSSSLSSSSVSSSNLIPEPSGRSLVTSSSLSSMLSTSGTSASLSSSSVTSSTSKTSVVPVPSITSSSSSSSSSTVVSRPLSPTFTKTTTTKTTTIIEKRSSSSIVAEKCSDSLKQESHVSITLSPPLEPVGEVEPVGAVFDTEAVEKVSITEALNRGLVDSITAQRLLEAQACTGGIVNPTDGKRVSIQEASQMGLIANDMVTKLKPAQKAYFGFEDIKTKRKLSAALAIKEMWLPYEAGQRFLEFQVATGGLYDPEKGCRRSIEDALKMGWLDLRAAQKLQDVKNHTKNLTCPKSKLRISYKEVLDNCLVEEGTGVKMLQASSVSSRGISSPYNVASAPGSKTGSRSGSQRGSRRSSLDMGSSLTQYNFTSFTSFSSTR</sequence>
<evidence type="ECO:0000256" key="6">
    <source>
        <dbReference type="ARBA" id="ARBA00022737"/>
    </source>
</evidence>
<dbReference type="GO" id="GO:0005882">
    <property type="term" value="C:intermediate filament"/>
    <property type="evidence" value="ECO:0007669"/>
    <property type="project" value="TreeGrafter"/>
</dbReference>
<dbReference type="GO" id="GO:0005198">
    <property type="term" value="F:structural molecule activity"/>
    <property type="evidence" value="ECO:0007669"/>
    <property type="project" value="TreeGrafter"/>
</dbReference>
<keyword evidence="6" id="KW-0677">Repeat</keyword>
<evidence type="ECO:0000259" key="13">
    <source>
        <dbReference type="Pfam" id="PF18373"/>
    </source>
</evidence>
<dbReference type="InterPro" id="IPR018159">
    <property type="entry name" value="Spectrin/alpha-actinin"/>
</dbReference>
<feature type="coiled-coil region" evidence="10">
    <location>
        <begin position="668"/>
        <end position="768"/>
    </location>
</feature>
<feature type="coiled-coil region" evidence="10">
    <location>
        <begin position="1388"/>
        <end position="1450"/>
    </location>
</feature>
<dbReference type="GeneTree" id="ENSGT00940000154843"/>
<reference evidence="15" key="2">
    <citation type="journal article" date="2013" name="Nat. Genet.">
        <title>The genome of the platyfish, Xiphophorus maculatus, provides insights into evolutionary adaptation and several complex traits.</title>
        <authorList>
            <person name="Schartl M."/>
            <person name="Walter R.B."/>
            <person name="Shen Y."/>
            <person name="Garcia T."/>
            <person name="Catchen J."/>
            <person name="Amores A."/>
            <person name="Braasch I."/>
            <person name="Chalopin D."/>
            <person name="Volff J.N."/>
            <person name="Lesch K.P."/>
            <person name="Bisazza A."/>
            <person name="Minx P."/>
            <person name="Hillier L."/>
            <person name="Wilson R.K."/>
            <person name="Fuerstenberg S."/>
            <person name="Boore J."/>
            <person name="Searle S."/>
            <person name="Postlethwait J.H."/>
            <person name="Warren W.C."/>
        </authorList>
    </citation>
    <scope>NUCLEOTIDE SEQUENCE [LARGE SCALE GENOMIC DNA]</scope>
    <source>
        <strain evidence="15">JP 163 A</strain>
    </source>
</reference>
<evidence type="ECO:0000256" key="7">
    <source>
        <dbReference type="ARBA" id="ARBA00022949"/>
    </source>
</evidence>
<dbReference type="GO" id="GO:0042060">
    <property type="term" value="P:wound healing"/>
    <property type="evidence" value="ECO:0007669"/>
    <property type="project" value="TreeGrafter"/>
</dbReference>
<dbReference type="Gene3D" id="2.30.30.40">
    <property type="entry name" value="SH3 Domains"/>
    <property type="match status" value="1"/>
</dbReference>
<evidence type="ECO:0000256" key="8">
    <source>
        <dbReference type="ARBA" id="ARBA00023054"/>
    </source>
</evidence>
<feature type="domain" description="Desmoplakin spectrin-like" evidence="13">
    <location>
        <begin position="552"/>
        <end position="628"/>
    </location>
</feature>
<evidence type="ECO:0000313" key="15">
    <source>
        <dbReference type="Proteomes" id="UP000002852"/>
    </source>
</evidence>
<proteinExistence type="inferred from homology"/>
<evidence type="ECO:0000256" key="9">
    <source>
        <dbReference type="ARBA" id="ARBA00023136"/>
    </source>
</evidence>
<dbReference type="SUPFAM" id="SSF75399">
    <property type="entry name" value="Plakin repeat"/>
    <property type="match status" value="22"/>
</dbReference>
<evidence type="ECO:0000256" key="4">
    <source>
        <dbReference type="ARBA" id="ARBA00022475"/>
    </source>
</evidence>
<keyword evidence="15" id="KW-1185">Reference proteome</keyword>
<name>A0A3B5QEF3_XIPMA</name>
<keyword evidence="8 10" id="KW-0175">Coiled coil</keyword>
<dbReference type="Pfam" id="PF18373">
    <property type="entry name" value="Spectrin_2"/>
    <property type="match status" value="1"/>
</dbReference>
<dbReference type="Gene3D" id="3.30.160.780">
    <property type="match status" value="1"/>
</dbReference>
<dbReference type="FunFam" id="3.30.160.780:FF:000001">
    <property type="entry name" value="Plectin a"/>
    <property type="match status" value="1"/>
</dbReference>
<reference evidence="14" key="3">
    <citation type="submission" date="2025-08" db="UniProtKB">
        <authorList>
            <consortium name="Ensembl"/>
        </authorList>
    </citation>
    <scope>IDENTIFICATION</scope>
    <source>
        <strain evidence="14">JP 163 A</strain>
    </source>
</reference>
<evidence type="ECO:0000313" key="14">
    <source>
        <dbReference type="Ensembl" id="ENSXMAP00000028594.1"/>
    </source>
</evidence>
<dbReference type="Gene3D" id="1.20.58.60">
    <property type="match status" value="2"/>
</dbReference>
<dbReference type="Gene3D" id="3.90.1290.10">
    <property type="entry name" value="Plakin repeat"/>
    <property type="match status" value="21"/>
</dbReference>
<dbReference type="OrthoDB" id="8938928at2759"/>
<dbReference type="InterPro" id="IPR035915">
    <property type="entry name" value="Plakin_repeat_sf"/>
</dbReference>
<dbReference type="GO" id="GO:0045104">
    <property type="term" value="P:intermediate filament cytoskeleton organization"/>
    <property type="evidence" value="ECO:0007669"/>
    <property type="project" value="InterPro"/>
</dbReference>
<dbReference type="InterPro" id="IPR001101">
    <property type="entry name" value="Plectin_repeat"/>
</dbReference>
<dbReference type="GO" id="GO:0030057">
    <property type="term" value="C:desmosome"/>
    <property type="evidence" value="ECO:0007669"/>
    <property type="project" value="UniProtKB-SubCell"/>
</dbReference>
<feature type="domain" description="Desmoplakin SH3" evidence="12">
    <location>
        <begin position="452"/>
        <end position="517"/>
    </location>
</feature>
<feature type="region of interest" description="Disordered" evidence="11">
    <location>
        <begin position="6507"/>
        <end position="6557"/>
    </location>
</feature>
<dbReference type="Pfam" id="PF00681">
    <property type="entry name" value="Plectin"/>
    <property type="match status" value="43"/>
</dbReference>
<dbReference type="InterPro" id="IPR043197">
    <property type="entry name" value="Plakin"/>
</dbReference>
<reference evidence="14" key="4">
    <citation type="submission" date="2025-09" db="UniProtKB">
        <authorList>
            <consortium name="Ensembl"/>
        </authorList>
    </citation>
    <scope>IDENTIFICATION</scope>
    <source>
        <strain evidence="14">JP 163 A</strain>
    </source>
</reference>
<dbReference type="OMA" id="KHYIDPD"/>
<organism evidence="14 15">
    <name type="scientific">Xiphophorus maculatus</name>
    <name type="common">Southern platyfish</name>
    <name type="synonym">Platypoecilus maculatus</name>
    <dbReference type="NCBI Taxonomy" id="8083"/>
    <lineage>
        <taxon>Eukaryota</taxon>
        <taxon>Metazoa</taxon>
        <taxon>Chordata</taxon>
        <taxon>Craniata</taxon>
        <taxon>Vertebrata</taxon>
        <taxon>Euteleostomi</taxon>
        <taxon>Actinopterygii</taxon>
        <taxon>Neopterygii</taxon>
        <taxon>Teleostei</taxon>
        <taxon>Neoteleostei</taxon>
        <taxon>Acanthomorphata</taxon>
        <taxon>Ovalentaria</taxon>
        <taxon>Atherinomorphae</taxon>
        <taxon>Cyprinodontiformes</taxon>
        <taxon>Poeciliidae</taxon>
        <taxon>Poeciliinae</taxon>
        <taxon>Xiphophorus</taxon>
    </lineage>
</organism>
<dbReference type="PANTHER" id="PTHR23169:SF26">
    <property type="entry name" value="DESMOPLAKIN"/>
    <property type="match status" value="1"/>
</dbReference>
<dbReference type="InParanoid" id="A0A3B5QEF3"/>
<dbReference type="CDD" id="cd00176">
    <property type="entry name" value="SPEC"/>
    <property type="match status" value="1"/>
</dbReference>
<dbReference type="SMART" id="SM00150">
    <property type="entry name" value="SPEC"/>
    <property type="match status" value="4"/>
</dbReference>
<evidence type="ECO:0000256" key="3">
    <source>
        <dbReference type="ARBA" id="ARBA00009109"/>
    </source>
</evidence>
<reference evidence="15" key="1">
    <citation type="submission" date="2012-01" db="EMBL/GenBank/DDBJ databases">
        <authorList>
            <person name="Walter R."/>
            <person name="Schartl M."/>
            <person name="Warren W."/>
        </authorList>
    </citation>
    <scope>NUCLEOTIDE SEQUENCE [LARGE SCALE GENOMIC DNA]</scope>
    <source>
        <strain evidence="15">JP 163 A</strain>
    </source>
</reference>
<dbReference type="Proteomes" id="UP000002852">
    <property type="component" value="Unassembled WGS sequence"/>
</dbReference>
<dbReference type="KEGG" id="xma:106700239"/>
<dbReference type="GeneID" id="106700239"/>
<protein>
    <submittedName>
        <fullName evidence="14">Epiplakin-like</fullName>
    </submittedName>
</protein>
<evidence type="ECO:0000256" key="1">
    <source>
        <dbReference type="ARBA" id="ARBA00004236"/>
    </source>
</evidence>
<dbReference type="SMART" id="SM00250">
    <property type="entry name" value="PLEC"/>
    <property type="match status" value="87"/>
</dbReference>
<dbReference type="GO" id="GO:0005737">
    <property type="term" value="C:cytoplasm"/>
    <property type="evidence" value="ECO:0007669"/>
    <property type="project" value="TreeGrafter"/>
</dbReference>
<dbReference type="GO" id="GO:0098609">
    <property type="term" value="P:cell-cell adhesion"/>
    <property type="evidence" value="ECO:0007669"/>
    <property type="project" value="TreeGrafter"/>
</dbReference>
<dbReference type="SUPFAM" id="SSF46966">
    <property type="entry name" value="Spectrin repeat"/>
    <property type="match status" value="3"/>
</dbReference>
<dbReference type="Pfam" id="PF21019">
    <property type="entry name" value="Spectrin_3"/>
    <property type="match status" value="1"/>
</dbReference>
<comment type="similarity">
    <text evidence="3">Belongs to the plakin or cytolinker family.</text>
</comment>
<dbReference type="PANTHER" id="PTHR23169">
    <property type="entry name" value="ENVOPLAKIN"/>
    <property type="match status" value="1"/>
</dbReference>
<dbReference type="RefSeq" id="XP_023195493.1">
    <property type="nucleotide sequence ID" value="XM_023339725.1"/>
</dbReference>
<evidence type="ECO:0000256" key="2">
    <source>
        <dbReference type="ARBA" id="ARBA00004568"/>
    </source>
</evidence>
<feature type="region of interest" description="Disordered" evidence="11">
    <location>
        <begin position="6799"/>
        <end position="6834"/>
    </location>
</feature>
<keyword evidence="7" id="KW-0965">Cell junction</keyword>
<feature type="compositionally biased region" description="Low complexity" evidence="11">
    <location>
        <begin position="6812"/>
        <end position="6823"/>
    </location>
</feature>
<comment type="subcellular location">
    <subcellularLocation>
        <location evidence="2">Cell junction</location>
        <location evidence="2">Desmosome</location>
    </subcellularLocation>
    <subcellularLocation>
        <location evidence="1">Cell membrane</location>
    </subcellularLocation>
</comment>
<feature type="region of interest" description="Disordered" evidence="11">
    <location>
        <begin position="6472"/>
        <end position="6493"/>
    </location>
</feature>
<feature type="compositionally biased region" description="Low complexity" evidence="11">
    <location>
        <begin position="6472"/>
        <end position="6484"/>
    </location>
</feature>
<keyword evidence="9" id="KW-0472">Membrane</keyword>
<dbReference type="Pfam" id="PF17902">
    <property type="entry name" value="SH3_10"/>
    <property type="match status" value="1"/>
</dbReference>
<keyword evidence="4" id="KW-1003">Cell membrane</keyword>
<evidence type="ECO:0000256" key="5">
    <source>
        <dbReference type="ARBA" id="ARBA00022553"/>
    </source>
</evidence>
<dbReference type="Gene3D" id="1.20.58.1060">
    <property type="match status" value="1"/>
</dbReference>
<feature type="coiled-coil region" evidence="10">
    <location>
        <begin position="386"/>
        <end position="435"/>
    </location>
</feature>
<dbReference type="Pfam" id="PF21097">
    <property type="entry name" value="SR_plectin_7"/>
    <property type="match status" value="1"/>
</dbReference>
<dbReference type="STRING" id="8083.ENSXMAP00000028594"/>
<dbReference type="GO" id="GO:0005886">
    <property type="term" value="C:plasma membrane"/>
    <property type="evidence" value="ECO:0007669"/>
    <property type="project" value="UniProtKB-SubCell"/>
</dbReference>
<dbReference type="GO" id="GO:0014704">
    <property type="term" value="C:intercalated disc"/>
    <property type="evidence" value="ECO:0007669"/>
    <property type="project" value="TreeGrafter"/>
</dbReference>